<dbReference type="EMBL" id="KV907493">
    <property type="protein sequence ID" value="OOG01010.1"/>
    <property type="molecule type" value="Genomic_DNA"/>
</dbReference>
<dbReference type="InterPro" id="IPR036291">
    <property type="entry name" value="NAD(P)-bd_dom_sf"/>
</dbReference>
<dbReference type="PRINTS" id="PR01798">
    <property type="entry name" value="SCOASYNTHASE"/>
</dbReference>
<dbReference type="FunFam" id="3.40.50.261:FF:000017">
    <property type="entry name" value="Succinyl-CoA synthetase subunit alpha"/>
    <property type="match status" value="1"/>
</dbReference>
<dbReference type="OMA" id="HTRVIFQ"/>
<dbReference type="Pfam" id="PF00549">
    <property type="entry name" value="Ligase_CoA"/>
    <property type="match status" value="2"/>
</dbReference>
<dbReference type="InterPro" id="IPR017866">
    <property type="entry name" value="Succ-CoA_synthase_bsu_CS"/>
</dbReference>
<dbReference type="GO" id="GO:0004776">
    <property type="term" value="F:succinate-CoA ligase (GDP-forming) activity"/>
    <property type="evidence" value="ECO:0007669"/>
    <property type="project" value="TreeGrafter"/>
</dbReference>
<dbReference type="Gene3D" id="3.30.470.20">
    <property type="entry name" value="ATP-grasp fold, B domain"/>
    <property type="match status" value="1"/>
</dbReference>
<organism evidence="3 4">
    <name type="scientific">Aspergillus carbonarius (strain ITEM 5010)</name>
    <dbReference type="NCBI Taxonomy" id="602072"/>
    <lineage>
        <taxon>Eukaryota</taxon>
        <taxon>Fungi</taxon>
        <taxon>Dikarya</taxon>
        <taxon>Ascomycota</taxon>
        <taxon>Pezizomycotina</taxon>
        <taxon>Eurotiomycetes</taxon>
        <taxon>Eurotiomycetidae</taxon>
        <taxon>Eurotiales</taxon>
        <taxon>Aspergillaceae</taxon>
        <taxon>Aspergillus</taxon>
        <taxon>Aspergillus subgen. Circumdati</taxon>
    </lineage>
</organism>
<dbReference type="AlphaFoldDB" id="A0A1R3S2L7"/>
<protein>
    <recommendedName>
        <fullName evidence="2">CoA-binding domain-containing protein</fullName>
    </recommendedName>
</protein>
<dbReference type="FunFam" id="3.40.50.720:FF:000340">
    <property type="entry name" value="Succinyl-CoA synthetase subunit alpha"/>
    <property type="match status" value="1"/>
</dbReference>
<dbReference type="InterPro" id="IPR005811">
    <property type="entry name" value="SUCC_ACL_C"/>
</dbReference>
<evidence type="ECO:0000259" key="2">
    <source>
        <dbReference type="SMART" id="SM00881"/>
    </source>
</evidence>
<dbReference type="SUPFAM" id="SSF56059">
    <property type="entry name" value="Glutathione synthetase ATP-binding domain-like"/>
    <property type="match status" value="1"/>
</dbReference>
<keyword evidence="4" id="KW-1185">Reference proteome</keyword>
<dbReference type="PANTHER" id="PTHR11117">
    <property type="entry name" value="SUCCINYL-COA LIGASE SUBUNIT ALPHA"/>
    <property type="match status" value="1"/>
</dbReference>
<dbReference type="PANTHER" id="PTHR11117:SF6">
    <property type="entry name" value="SYNTHETASE SUBUNIT ALPHA, PUTATIVE (AFU_ORTHOLOGUE AFUA_1G10830)-RELATED"/>
    <property type="match status" value="1"/>
</dbReference>
<dbReference type="VEuPathDB" id="FungiDB:ASPCADRAFT_401924"/>
<keyword evidence="1" id="KW-0547">Nucleotide-binding</keyword>
<reference evidence="4" key="1">
    <citation type="journal article" date="2017" name="Genome Biol.">
        <title>Comparative genomics reveals high biological diversity and specific adaptations in the industrially and medically important fungal genus Aspergillus.</title>
        <authorList>
            <person name="de Vries R.P."/>
            <person name="Riley R."/>
            <person name="Wiebenga A."/>
            <person name="Aguilar-Osorio G."/>
            <person name="Amillis S."/>
            <person name="Uchima C.A."/>
            <person name="Anderluh G."/>
            <person name="Asadollahi M."/>
            <person name="Askin M."/>
            <person name="Barry K."/>
            <person name="Battaglia E."/>
            <person name="Bayram O."/>
            <person name="Benocci T."/>
            <person name="Braus-Stromeyer S.A."/>
            <person name="Caldana C."/>
            <person name="Canovas D."/>
            <person name="Cerqueira G.C."/>
            <person name="Chen F."/>
            <person name="Chen W."/>
            <person name="Choi C."/>
            <person name="Clum A."/>
            <person name="Dos Santos R.A."/>
            <person name="Damasio A.R."/>
            <person name="Diallinas G."/>
            <person name="Emri T."/>
            <person name="Fekete E."/>
            <person name="Flipphi M."/>
            <person name="Freyberg S."/>
            <person name="Gallo A."/>
            <person name="Gournas C."/>
            <person name="Habgood R."/>
            <person name="Hainaut M."/>
            <person name="Harispe M.L."/>
            <person name="Henrissat B."/>
            <person name="Hilden K.S."/>
            <person name="Hope R."/>
            <person name="Hossain A."/>
            <person name="Karabika E."/>
            <person name="Karaffa L."/>
            <person name="Karanyi Z."/>
            <person name="Krasevec N."/>
            <person name="Kuo A."/>
            <person name="Kusch H."/>
            <person name="LaButti K."/>
            <person name="Lagendijk E.L."/>
            <person name="Lapidus A."/>
            <person name="Levasseur A."/>
            <person name="Lindquist E."/>
            <person name="Lipzen A."/>
            <person name="Logrieco A.F."/>
            <person name="MacCabe A."/>
            <person name="Maekelae M.R."/>
            <person name="Malavazi I."/>
            <person name="Melin P."/>
            <person name="Meyer V."/>
            <person name="Mielnichuk N."/>
            <person name="Miskei M."/>
            <person name="Molnar A.P."/>
            <person name="Mule G."/>
            <person name="Ngan C.Y."/>
            <person name="Orejas M."/>
            <person name="Orosz E."/>
            <person name="Ouedraogo J.P."/>
            <person name="Overkamp K.M."/>
            <person name="Park H.-S."/>
            <person name="Perrone G."/>
            <person name="Piumi F."/>
            <person name="Punt P.J."/>
            <person name="Ram A.F."/>
            <person name="Ramon A."/>
            <person name="Rauscher S."/>
            <person name="Record E."/>
            <person name="Riano-Pachon D.M."/>
            <person name="Robert V."/>
            <person name="Roehrig J."/>
            <person name="Ruller R."/>
            <person name="Salamov A."/>
            <person name="Salih N.S."/>
            <person name="Samson R.A."/>
            <person name="Sandor E."/>
            <person name="Sanguinetti M."/>
            <person name="Schuetze T."/>
            <person name="Sepcic K."/>
            <person name="Shelest E."/>
            <person name="Sherlock G."/>
            <person name="Sophianopoulou V."/>
            <person name="Squina F.M."/>
            <person name="Sun H."/>
            <person name="Susca A."/>
            <person name="Todd R.B."/>
            <person name="Tsang A."/>
            <person name="Unkles S.E."/>
            <person name="van de Wiele N."/>
            <person name="van Rossen-Uffink D."/>
            <person name="Oliveira J.V."/>
            <person name="Vesth T.C."/>
            <person name="Visser J."/>
            <person name="Yu J.-H."/>
            <person name="Zhou M."/>
            <person name="Andersen M.R."/>
            <person name="Archer D.B."/>
            <person name="Baker S.E."/>
            <person name="Benoit I."/>
            <person name="Brakhage A.A."/>
            <person name="Braus G.H."/>
            <person name="Fischer R."/>
            <person name="Frisvad J.C."/>
            <person name="Goldman G.H."/>
            <person name="Houbraken J."/>
            <person name="Oakley B."/>
            <person name="Pocsi I."/>
            <person name="Scazzocchio C."/>
            <person name="Seiboth B."/>
            <person name="vanKuyk P.A."/>
            <person name="Wortman J."/>
            <person name="Dyer P.S."/>
            <person name="Grigoriev I.V."/>
        </authorList>
    </citation>
    <scope>NUCLEOTIDE SEQUENCE [LARGE SCALE GENOMIC DNA]</scope>
    <source>
        <strain evidence="4">ITEM 5010</strain>
    </source>
</reference>
<dbReference type="PROSITE" id="PS01217">
    <property type="entry name" value="SUCCINYL_COA_LIG_3"/>
    <property type="match status" value="1"/>
</dbReference>
<dbReference type="Gene3D" id="3.40.50.261">
    <property type="entry name" value="Succinyl-CoA synthetase domains"/>
    <property type="match status" value="2"/>
</dbReference>
<dbReference type="FunFam" id="3.40.50.261:FF:000001">
    <property type="entry name" value="Succinate--CoA ligase [ADP-forming] subunit beta"/>
    <property type="match status" value="1"/>
</dbReference>
<evidence type="ECO:0000313" key="3">
    <source>
        <dbReference type="EMBL" id="OOG01010.1"/>
    </source>
</evidence>
<dbReference type="GO" id="GO:0005739">
    <property type="term" value="C:mitochondrion"/>
    <property type="evidence" value="ECO:0007669"/>
    <property type="project" value="TreeGrafter"/>
</dbReference>
<dbReference type="Proteomes" id="UP000188318">
    <property type="component" value="Unassembled WGS sequence"/>
</dbReference>
<sequence>MTRLCSIPAQARKPLVRSPVKQLQRFSTSSRACDYADTLQNLRIGAHTRVLFQGFTGKQATANAKESLAWGTKIVGGVKPGIDGEHLGFPIFPSVRAARARAQPDASAIYVPGNQTAKAIEEAIEAEIPLVVAVAEHVPIHDILRIHSMLKTQSKTRLVGANCPGIISAIGKCRIGFQPLPCFSPGNIGVVAKSGTLSYETVASTTRSGLGQSLCISVGGDALAGTNFVDALKIFEEDPDTEGIILVGEIGGRAELDAAEWIKDYNRRNTNPKPIMALVGGVHAPPGRIMGHAGAWTSYGEPDAKAKYEALERAGVVMVDHPENFGAGMKALLRTRGRIQSAISPNGANQRRGLHTMRRMTRSLNGSPQSQQTRRLFVKPFQALDMLREKSIPVNEVATSDSDIFLSLTIDRTALSPCILASTSAGFEADQTGRFPFAYEGTDFSREQSLVGTVASHLRLPATAYDNLAQLLQGLWEIFKEKEAYLLEVRANTTDTFEVRDARFGFDDAAFRSSGRQAEVHQLRNPAQEVAEEVEAEKDGIVYIKLEGHGSIGTLVNGAGLAMNTVDALTIHGGHCANFLDTGGKATTETVKSSFRIITSDRRVKTIFVNIFGGLTRCDMIAEGIIQAFQEMKLSVPVVVRLRGTNEARGQQMIAESGLPLEAFDGFEAAAQRVIELAGDRKHYY</sequence>
<proteinExistence type="predicted"/>
<dbReference type="SMART" id="SM00881">
    <property type="entry name" value="CoA_binding"/>
    <property type="match status" value="1"/>
</dbReference>
<gene>
    <name evidence="3" type="ORF">ASPCADRAFT_401924</name>
</gene>
<dbReference type="GO" id="GO:0006099">
    <property type="term" value="P:tricarboxylic acid cycle"/>
    <property type="evidence" value="ECO:0007669"/>
    <property type="project" value="TreeGrafter"/>
</dbReference>
<dbReference type="GO" id="GO:0000166">
    <property type="term" value="F:nucleotide binding"/>
    <property type="evidence" value="ECO:0007669"/>
    <property type="project" value="UniProtKB-KW"/>
</dbReference>
<dbReference type="SUPFAM" id="SSF52210">
    <property type="entry name" value="Succinyl-CoA synthetase domains"/>
    <property type="match status" value="2"/>
</dbReference>
<dbReference type="GO" id="GO:0004775">
    <property type="term" value="F:succinate-CoA ligase (ADP-forming) activity"/>
    <property type="evidence" value="ECO:0007669"/>
    <property type="project" value="TreeGrafter"/>
</dbReference>
<dbReference type="OrthoDB" id="1664372at2759"/>
<evidence type="ECO:0000313" key="4">
    <source>
        <dbReference type="Proteomes" id="UP000188318"/>
    </source>
</evidence>
<dbReference type="Pfam" id="PF02629">
    <property type="entry name" value="CoA_binding"/>
    <property type="match status" value="1"/>
</dbReference>
<dbReference type="SUPFAM" id="SSF51735">
    <property type="entry name" value="NAD(P)-binding Rossmann-fold domains"/>
    <property type="match status" value="1"/>
</dbReference>
<dbReference type="GO" id="GO:0009361">
    <property type="term" value="C:succinate-CoA ligase complex (ADP-forming)"/>
    <property type="evidence" value="ECO:0007669"/>
    <property type="project" value="TreeGrafter"/>
</dbReference>
<feature type="domain" description="CoA-binding" evidence="2">
    <location>
        <begin position="44"/>
        <end position="138"/>
    </location>
</feature>
<dbReference type="STRING" id="602072.A0A1R3S2L7"/>
<evidence type="ECO:0000256" key="1">
    <source>
        <dbReference type="ARBA" id="ARBA00022741"/>
    </source>
</evidence>
<dbReference type="InterPro" id="IPR003781">
    <property type="entry name" value="CoA-bd"/>
</dbReference>
<dbReference type="Gene3D" id="3.40.50.720">
    <property type="entry name" value="NAD(P)-binding Rossmann-like Domain"/>
    <property type="match status" value="1"/>
</dbReference>
<dbReference type="InterPro" id="IPR016102">
    <property type="entry name" value="Succinyl-CoA_synth-like"/>
</dbReference>
<accession>A0A1R3S2L7</accession>
<name>A0A1R3S2L7_ASPC5</name>